<accession>A0A9W9IDB2</accession>
<evidence type="ECO:0000313" key="11">
    <source>
        <dbReference type="Proteomes" id="UP001146351"/>
    </source>
</evidence>
<comment type="function">
    <text evidence="3">Catalyzes the initial reaction in the xylose utilization pathway by reducing D-xylose into xylitol. Xylose is a major component of hemicelluloses such as xylan. Most fungi utilize D-xylose via three enzymatic reactions, xylose reductase (XR), xylitol dehydrogenase (XDH), and xylulokinase, to form xylulose 5-phosphate, which enters pentose phosphate pathway.</text>
</comment>
<comment type="catalytic activity">
    <reaction evidence="4">
        <text>xylitol + NADP(+) = D-xylose + NADPH + H(+)</text>
        <dbReference type="Rhea" id="RHEA:27445"/>
        <dbReference type="ChEBI" id="CHEBI:15378"/>
        <dbReference type="ChEBI" id="CHEBI:17151"/>
        <dbReference type="ChEBI" id="CHEBI:53455"/>
        <dbReference type="ChEBI" id="CHEBI:57783"/>
        <dbReference type="ChEBI" id="CHEBI:58349"/>
        <dbReference type="EC" id="1.1.1.307"/>
    </reaction>
</comment>
<reference evidence="10" key="1">
    <citation type="submission" date="2022-11" db="EMBL/GenBank/DDBJ databases">
        <authorList>
            <person name="Petersen C."/>
        </authorList>
    </citation>
    <scope>NUCLEOTIDE SEQUENCE</scope>
    <source>
        <strain evidence="10">IBT 21917</strain>
    </source>
</reference>
<feature type="binding site" evidence="7">
    <location>
        <position position="110"/>
    </location>
    <ligand>
        <name>substrate</name>
    </ligand>
</feature>
<keyword evidence="2" id="KW-0560">Oxidoreductase</keyword>
<evidence type="ECO:0000256" key="7">
    <source>
        <dbReference type="PIRSR" id="PIRSR000097-2"/>
    </source>
</evidence>
<dbReference type="PROSITE" id="PS00062">
    <property type="entry name" value="ALDOKETO_REDUCTASE_2"/>
    <property type="match status" value="1"/>
</dbReference>
<dbReference type="PROSITE" id="PS00063">
    <property type="entry name" value="ALDOKETO_REDUCTASE_3"/>
    <property type="match status" value="1"/>
</dbReference>
<evidence type="ECO:0000259" key="9">
    <source>
        <dbReference type="Pfam" id="PF00248"/>
    </source>
</evidence>
<proteinExistence type="predicted"/>
<gene>
    <name evidence="10" type="ORF">N7492_005919</name>
</gene>
<dbReference type="EMBL" id="JAPQKO010000003">
    <property type="protein sequence ID" value="KAJ5173326.1"/>
    <property type="molecule type" value="Genomic_DNA"/>
</dbReference>
<feature type="domain" description="NADP-dependent oxidoreductase" evidence="9">
    <location>
        <begin position="20"/>
        <end position="290"/>
    </location>
</feature>
<evidence type="ECO:0000256" key="1">
    <source>
        <dbReference type="ARBA" id="ARBA00012845"/>
    </source>
</evidence>
<dbReference type="PROSITE" id="PS00798">
    <property type="entry name" value="ALDOKETO_REDUCTASE_1"/>
    <property type="match status" value="1"/>
</dbReference>
<dbReference type="InterPro" id="IPR036812">
    <property type="entry name" value="NAD(P)_OxRdtase_dom_sf"/>
</dbReference>
<evidence type="ECO:0000256" key="5">
    <source>
        <dbReference type="ARBA" id="ARBA00049485"/>
    </source>
</evidence>
<dbReference type="InterPro" id="IPR018170">
    <property type="entry name" value="Aldo/ket_reductase_CS"/>
</dbReference>
<dbReference type="GO" id="GO:0016616">
    <property type="term" value="F:oxidoreductase activity, acting on the CH-OH group of donors, NAD or NADP as acceptor"/>
    <property type="evidence" value="ECO:0007669"/>
    <property type="project" value="UniProtKB-ARBA"/>
</dbReference>
<sequence length="315" mass="35583">MHHQAQKTFKLNTGAEIPAIGLGTWQDESFQEAAVLHALKTGYRHIDTARCYGTEPAVGKAIKQSGVPRAEIFVTTKLWNNRHHPEDVELALQESLDDLGLEYVDLFMMHWPVAFKRGDDMFPSDENGKLLTEDIDYLDTYRAMEALLLTGKAKAIGISNFSKKQVQRIIEKAEIVPAVHQMELHPWLQQSDFALFHQENNIHVTQYSPFGNQNEIYGGREDHGQLVNDESLVAIGKKYGKTSNQIALAWGISHGRSVIAKSKSPSRIAQNFDISFDLQDEDVHTIDKLDRKLRFNDPSGDFGHELYSDLDGKPK</sequence>
<name>A0A9W9IDB2_9EURO</name>
<dbReference type="EC" id="1.1.1.307" evidence="1"/>
<dbReference type="Proteomes" id="UP001146351">
    <property type="component" value="Unassembled WGS sequence"/>
</dbReference>
<evidence type="ECO:0000256" key="8">
    <source>
        <dbReference type="PIRSR" id="PIRSR000097-3"/>
    </source>
</evidence>
<dbReference type="OrthoDB" id="416253at2759"/>
<feature type="site" description="Lowers pKa of active site Tyr" evidence="8">
    <location>
        <position position="77"/>
    </location>
</feature>
<dbReference type="SUPFAM" id="SSF51430">
    <property type="entry name" value="NAD(P)-linked oxidoreductase"/>
    <property type="match status" value="1"/>
</dbReference>
<dbReference type="InterPro" id="IPR020471">
    <property type="entry name" value="AKR"/>
</dbReference>
<dbReference type="PIRSF" id="PIRSF000097">
    <property type="entry name" value="AKR"/>
    <property type="match status" value="1"/>
</dbReference>
<dbReference type="AlphaFoldDB" id="A0A9W9IDB2"/>
<dbReference type="FunFam" id="3.20.20.100:FF:000002">
    <property type="entry name" value="2,5-diketo-D-gluconic acid reductase A"/>
    <property type="match status" value="1"/>
</dbReference>
<comment type="catalytic activity">
    <reaction evidence="5">
        <text>xylitol + NAD(+) = D-xylose + NADH + H(+)</text>
        <dbReference type="Rhea" id="RHEA:27441"/>
        <dbReference type="ChEBI" id="CHEBI:15378"/>
        <dbReference type="ChEBI" id="CHEBI:17151"/>
        <dbReference type="ChEBI" id="CHEBI:53455"/>
        <dbReference type="ChEBI" id="CHEBI:57540"/>
        <dbReference type="ChEBI" id="CHEBI:57945"/>
        <dbReference type="EC" id="1.1.1.307"/>
    </reaction>
</comment>
<feature type="active site" description="Proton donor" evidence="6">
    <location>
        <position position="52"/>
    </location>
</feature>
<evidence type="ECO:0000256" key="6">
    <source>
        <dbReference type="PIRSR" id="PIRSR000097-1"/>
    </source>
</evidence>
<reference evidence="10" key="2">
    <citation type="journal article" date="2023" name="IMA Fungus">
        <title>Comparative genomic study of the Penicillium genus elucidates a diverse pangenome and 15 lateral gene transfer events.</title>
        <authorList>
            <person name="Petersen C."/>
            <person name="Sorensen T."/>
            <person name="Nielsen M.R."/>
            <person name="Sondergaard T.E."/>
            <person name="Sorensen J.L."/>
            <person name="Fitzpatrick D.A."/>
            <person name="Frisvad J.C."/>
            <person name="Nielsen K.L."/>
        </authorList>
    </citation>
    <scope>NUCLEOTIDE SEQUENCE</scope>
    <source>
        <strain evidence="10">IBT 21917</strain>
    </source>
</reference>
<dbReference type="Gene3D" id="3.20.20.100">
    <property type="entry name" value="NADP-dependent oxidoreductase domain"/>
    <property type="match status" value="1"/>
</dbReference>
<dbReference type="PRINTS" id="PR00069">
    <property type="entry name" value="ALDKETRDTASE"/>
</dbReference>
<evidence type="ECO:0000256" key="4">
    <source>
        <dbReference type="ARBA" id="ARBA00047534"/>
    </source>
</evidence>
<comment type="caution">
    <text evidence="10">The sequence shown here is derived from an EMBL/GenBank/DDBJ whole genome shotgun (WGS) entry which is preliminary data.</text>
</comment>
<evidence type="ECO:0000256" key="2">
    <source>
        <dbReference type="ARBA" id="ARBA00023002"/>
    </source>
</evidence>
<keyword evidence="11" id="KW-1185">Reference proteome</keyword>
<dbReference type="Pfam" id="PF00248">
    <property type="entry name" value="Aldo_ket_red"/>
    <property type="match status" value="1"/>
</dbReference>
<evidence type="ECO:0000313" key="10">
    <source>
        <dbReference type="EMBL" id="KAJ5173326.1"/>
    </source>
</evidence>
<protein>
    <recommendedName>
        <fullName evidence="1">D-xylose reductase [NAD(P)H]</fullName>
        <ecNumber evidence="1">1.1.1.307</ecNumber>
    </recommendedName>
</protein>
<dbReference type="PANTHER" id="PTHR11732">
    <property type="entry name" value="ALDO/KETO REDUCTASE"/>
    <property type="match status" value="1"/>
</dbReference>
<dbReference type="InterPro" id="IPR023210">
    <property type="entry name" value="NADP_OxRdtase_dom"/>
</dbReference>
<organism evidence="10 11">
    <name type="scientific">Penicillium capsulatum</name>
    <dbReference type="NCBI Taxonomy" id="69766"/>
    <lineage>
        <taxon>Eukaryota</taxon>
        <taxon>Fungi</taxon>
        <taxon>Dikarya</taxon>
        <taxon>Ascomycota</taxon>
        <taxon>Pezizomycotina</taxon>
        <taxon>Eurotiomycetes</taxon>
        <taxon>Eurotiomycetidae</taxon>
        <taxon>Eurotiales</taxon>
        <taxon>Aspergillaceae</taxon>
        <taxon>Penicillium</taxon>
    </lineage>
</organism>
<evidence type="ECO:0000256" key="3">
    <source>
        <dbReference type="ARBA" id="ARBA00025065"/>
    </source>
</evidence>